<gene>
    <name evidence="1" type="ORF">BpHYR1_022707</name>
</gene>
<organism evidence="1 2">
    <name type="scientific">Brachionus plicatilis</name>
    <name type="common">Marine rotifer</name>
    <name type="synonym">Brachionus muelleri</name>
    <dbReference type="NCBI Taxonomy" id="10195"/>
    <lineage>
        <taxon>Eukaryota</taxon>
        <taxon>Metazoa</taxon>
        <taxon>Spiralia</taxon>
        <taxon>Gnathifera</taxon>
        <taxon>Rotifera</taxon>
        <taxon>Eurotatoria</taxon>
        <taxon>Monogononta</taxon>
        <taxon>Pseudotrocha</taxon>
        <taxon>Ploima</taxon>
        <taxon>Brachionidae</taxon>
        <taxon>Brachionus</taxon>
    </lineage>
</organism>
<name>A0A3M7T6Z6_BRAPC</name>
<protein>
    <submittedName>
        <fullName evidence="1">Uncharacterized protein</fullName>
    </submittedName>
</protein>
<evidence type="ECO:0000313" key="1">
    <source>
        <dbReference type="EMBL" id="RNA43741.1"/>
    </source>
</evidence>
<evidence type="ECO:0000313" key="2">
    <source>
        <dbReference type="Proteomes" id="UP000276133"/>
    </source>
</evidence>
<dbReference type="Proteomes" id="UP000276133">
    <property type="component" value="Unassembled WGS sequence"/>
</dbReference>
<dbReference type="EMBL" id="REGN01000180">
    <property type="protein sequence ID" value="RNA43741.1"/>
    <property type="molecule type" value="Genomic_DNA"/>
</dbReference>
<dbReference type="AlphaFoldDB" id="A0A3M7T6Z6"/>
<proteinExistence type="predicted"/>
<sequence>MEIILKQLLFNIKKNPNIKANDEKKIIFLEKQPSLFQNNCHFIIVLFDYDKNYELIDSLHSQVLQLPCVTCVKAQKTIKLFLNK</sequence>
<keyword evidence="2" id="KW-1185">Reference proteome</keyword>
<reference evidence="1 2" key="1">
    <citation type="journal article" date="2018" name="Sci. Rep.">
        <title>Genomic signatures of local adaptation to the degree of environmental predictability in rotifers.</title>
        <authorList>
            <person name="Franch-Gras L."/>
            <person name="Hahn C."/>
            <person name="Garcia-Roger E.M."/>
            <person name="Carmona M.J."/>
            <person name="Serra M."/>
            <person name="Gomez A."/>
        </authorList>
    </citation>
    <scope>NUCLEOTIDE SEQUENCE [LARGE SCALE GENOMIC DNA]</scope>
    <source>
        <strain evidence="1">HYR1</strain>
    </source>
</reference>
<accession>A0A3M7T6Z6</accession>
<comment type="caution">
    <text evidence="1">The sequence shown here is derived from an EMBL/GenBank/DDBJ whole genome shotgun (WGS) entry which is preliminary data.</text>
</comment>